<evidence type="ECO:0000313" key="1">
    <source>
        <dbReference type="EMBL" id="CCO93790.1"/>
    </source>
</evidence>
<comment type="caution">
    <text evidence="1">The sequence shown here is derived from an EMBL/GenBank/DDBJ whole genome shotgun (WGS) entry which is preliminary data.</text>
</comment>
<dbReference type="Proteomes" id="UP000013111">
    <property type="component" value="Unassembled WGS sequence"/>
</dbReference>
<dbReference type="EMBL" id="CAPB01000020">
    <property type="protein sequence ID" value="CCO93790.1"/>
    <property type="molecule type" value="Genomic_DNA"/>
</dbReference>
<protein>
    <submittedName>
        <fullName evidence="1">Uncharacterized protein</fullName>
    </submittedName>
</protein>
<proteinExistence type="predicted"/>
<name>A0A831EQR7_ERWAM</name>
<reference evidence="1 2" key="1">
    <citation type="submission" date="2012-11" db="EMBL/GenBank/DDBJ databases">
        <authorList>
            <person name="Linke B."/>
        </authorList>
    </citation>
    <scope>NUCLEOTIDE SEQUENCE [LARGE SCALE GENOMIC DNA]</scope>
    <source>
        <strain evidence="2">CFBP 1232</strain>
    </source>
</reference>
<reference evidence="1 2" key="2">
    <citation type="submission" date="2013-04" db="EMBL/GenBank/DDBJ databases">
        <title>Comparative genomics of 12 strains of Erwinia amylovora identifies a pan-genome with a large conserved core and provides insights into host specificity.</title>
        <authorList>
            <person name="Mann R.A."/>
            <person name="Smits T.H.M."/>
            <person name="Buehlmann A."/>
            <person name="Blom J."/>
            <person name="Goesmann A."/>
            <person name="Frey J.E."/>
            <person name="Plummer K.M."/>
            <person name="Beer S.V."/>
            <person name="Luck J."/>
            <person name="Duffy B."/>
            <person name="Rodoni B."/>
        </authorList>
    </citation>
    <scope>NUCLEOTIDE SEQUENCE [LARGE SCALE GENOMIC DNA]</scope>
    <source>
        <strain evidence="2">CFBP 1232</strain>
    </source>
</reference>
<sequence>MLQNVLFISHFPLQANRALTISCWFMLPGRLPKAT</sequence>
<accession>A0A831EQR7</accession>
<evidence type="ECO:0000313" key="2">
    <source>
        <dbReference type="Proteomes" id="UP000013111"/>
    </source>
</evidence>
<gene>
    <name evidence="1" type="ORF">BN437_1860</name>
</gene>
<dbReference type="AlphaFoldDB" id="A0A831EQR7"/>
<organism evidence="1 2">
    <name type="scientific">Erwinia amylovora NBRC 12687 = CFBP 1232</name>
    <dbReference type="NCBI Taxonomy" id="1219359"/>
    <lineage>
        <taxon>Bacteria</taxon>
        <taxon>Pseudomonadati</taxon>
        <taxon>Pseudomonadota</taxon>
        <taxon>Gammaproteobacteria</taxon>
        <taxon>Enterobacterales</taxon>
        <taxon>Erwiniaceae</taxon>
        <taxon>Erwinia</taxon>
    </lineage>
</organism>